<proteinExistence type="predicted"/>
<protein>
    <submittedName>
        <fullName evidence="1">Uncharacterized protein</fullName>
    </submittedName>
</protein>
<keyword evidence="2" id="KW-1185">Reference proteome</keyword>
<reference evidence="2" key="1">
    <citation type="journal article" date="2023" name="Nat. Plants">
        <title>Single-cell RNA sequencing provides a high-resolution roadmap for understanding the multicellular compartmentation of specialized metabolism.</title>
        <authorList>
            <person name="Sun S."/>
            <person name="Shen X."/>
            <person name="Li Y."/>
            <person name="Li Y."/>
            <person name="Wang S."/>
            <person name="Li R."/>
            <person name="Zhang H."/>
            <person name="Shen G."/>
            <person name="Guo B."/>
            <person name="Wei J."/>
            <person name="Xu J."/>
            <person name="St-Pierre B."/>
            <person name="Chen S."/>
            <person name="Sun C."/>
        </authorList>
    </citation>
    <scope>NUCLEOTIDE SEQUENCE [LARGE SCALE GENOMIC DNA]</scope>
</reference>
<accession>A0ACC0B242</accession>
<organism evidence="1 2">
    <name type="scientific">Catharanthus roseus</name>
    <name type="common">Madagascar periwinkle</name>
    <name type="synonym">Vinca rosea</name>
    <dbReference type="NCBI Taxonomy" id="4058"/>
    <lineage>
        <taxon>Eukaryota</taxon>
        <taxon>Viridiplantae</taxon>
        <taxon>Streptophyta</taxon>
        <taxon>Embryophyta</taxon>
        <taxon>Tracheophyta</taxon>
        <taxon>Spermatophyta</taxon>
        <taxon>Magnoliopsida</taxon>
        <taxon>eudicotyledons</taxon>
        <taxon>Gunneridae</taxon>
        <taxon>Pentapetalae</taxon>
        <taxon>asterids</taxon>
        <taxon>lamiids</taxon>
        <taxon>Gentianales</taxon>
        <taxon>Apocynaceae</taxon>
        <taxon>Rauvolfioideae</taxon>
        <taxon>Vinceae</taxon>
        <taxon>Catharanthinae</taxon>
        <taxon>Catharanthus</taxon>
    </lineage>
</organism>
<name>A0ACC0B242_CATRO</name>
<evidence type="ECO:0000313" key="1">
    <source>
        <dbReference type="EMBL" id="KAI5666696.1"/>
    </source>
</evidence>
<sequence>MKPGMSESNKMGDGTEPPKLSTIVPSRKVVENSCSLENQTTIAEKRMGSEGMNKFTAQQEPTASDRLKMSRSLIKDSPPKEDSSSVHLMSGAVRTLKQPKEQEPLRANNVKHAALASSTNSAVNPRVAGYGSSSSTKPLESISESFQGHTKSSGTSKASCFRNEPDVNKPPKKRRTYYGAVNGDHQNSVNVAHSAHNTCGDAAGHDRSHSSLNSARDSVPSESGELHDDRYLLNADHSVRRLCEQALPDPFWKELDSFIAPITLLDEFFLKLGLNSTEELNQSQSQDVPNHNCSRGGEKSYLDKRSTSSVEGLDVAKMSSAAPSLYQRALSALITEDECNDVCNPNERRSLSFDPMGMPSSSLSDTDCAVDIEEILESEIQSEDDSLSFDDKLLQELHCIGVYPEAMPNLEDKEEWVDREIKELEEKLCQTAATKKKQLEKIQKAIQPGDFEKRKLEELASGQLALDTYLHTMADRSKKYARGLGAKPAKETSDALIHHALAICKELEGMDPAPREDLGLSGSQPALAHSSKEKEIMITQSGNKDEGVTADRKGKRKMVDTDFASLTSNFLVNSSGTDNIPKETSKEMLPSAKPTADNPHDAMVTYNDELRKAAEFASPAHVIKNAAKETGSIDKEPTKSYTPSKPQ</sequence>
<comment type="caution">
    <text evidence="1">The sequence shown here is derived from an EMBL/GenBank/DDBJ whole genome shotgun (WGS) entry which is preliminary data.</text>
</comment>
<dbReference type="Proteomes" id="UP001060085">
    <property type="component" value="Linkage Group LG04"/>
</dbReference>
<gene>
    <name evidence="1" type="ORF">M9H77_16549</name>
</gene>
<evidence type="ECO:0000313" key="2">
    <source>
        <dbReference type="Proteomes" id="UP001060085"/>
    </source>
</evidence>
<dbReference type="EMBL" id="CM044704">
    <property type="protein sequence ID" value="KAI5666696.1"/>
    <property type="molecule type" value="Genomic_DNA"/>
</dbReference>